<name>A0AA88R9X0_9ASTE</name>
<evidence type="ECO:0000256" key="1">
    <source>
        <dbReference type="SAM" id="MobiDB-lite"/>
    </source>
</evidence>
<dbReference type="PANTHER" id="PTHR34567:SF3">
    <property type="entry name" value="FK506-BINDING-LIKE PROTEIN"/>
    <property type="match status" value="1"/>
</dbReference>
<dbReference type="Proteomes" id="UP001187471">
    <property type="component" value="Unassembled WGS sequence"/>
</dbReference>
<sequence>MDSWRRQRRQGGDSYSQEGEGAKGRSHNRKPPLGNWQPTVPSWEKQFCTSVGSVPWRRIVEIKRFMHLYENVAKWNDSAGEEAFHNAKKRFYAKIHGLSCDITLPDPDMYIDEIDWDSKTDPELLLDLESESVPQNTDEKDESVVIFGNSLLLDKGFSGPGWGDNEEELKRATNSSSENNGCSWDRYCQTNGAVKANGWGDIGYSSGGWNENNAAMGNTGWGDGWNTVSAWNQNENNNYGSNSYSGWNQYENNNYGANGDGWNNNAPGWDRYGINNHGAKQDGWNNNFVGLNSYENNHCGSGDARQRINDGDWGTWYVNDGSREGTGRYMSRYKTSRFGGDDYQRNYSGSRSGNGRKRLSFVSQQPMADNVPTSRQWNMMNSCAPVTHHPSGKPQGWGWDKPVS</sequence>
<dbReference type="PANTHER" id="PTHR34567">
    <property type="entry name" value="FK506-BINDING-LIKE PROTEIN"/>
    <property type="match status" value="1"/>
</dbReference>
<protein>
    <submittedName>
        <fullName evidence="2">Uncharacterized protein</fullName>
    </submittedName>
</protein>
<organism evidence="2 3">
    <name type="scientific">Escallonia rubra</name>
    <dbReference type="NCBI Taxonomy" id="112253"/>
    <lineage>
        <taxon>Eukaryota</taxon>
        <taxon>Viridiplantae</taxon>
        <taxon>Streptophyta</taxon>
        <taxon>Embryophyta</taxon>
        <taxon>Tracheophyta</taxon>
        <taxon>Spermatophyta</taxon>
        <taxon>Magnoliopsida</taxon>
        <taxon>eudicotyledons</taxon>
        <taxon>Gunneridae</taxon>
        <taxon>Pentapetalae</taxon>
        <taxon>asterids</taxon>
        <taxon>campanulids</taxon>
        <taxon>Escalloniales</taxon>
        <taxon>Escalloniaceae</taxon>
        <taxon>Escallonia</taxon>
    </lineage>
</organism>
<dbReference type="EMBL" id="JAVXUO010001148">
    <property type="protein sequence ID" value="KAK2985519.1"/>
    <property type="molecule type" value="Genomic_DNA"/>
</dbReference>
<dbReference type="AlphaFoldDB" id="A0AA88R9X0"/>
<reference evidence="2" key="1">
    <citation type="submission" date="2022-12" db="EMBL/GenBank/DDBJ databases">
        <title>Draft genome assemblies for two species of Escallonia (Escalloniales).</title>
        <authorList>
            <person name="Chanderbali A."/>
            <person name="Dervinis C."/>
            <person name="Anghel I."/>
            <person name="Soltis D."/>
            <person name="Soltis P."/>
            <person name="Zapata F."/>
        </authorList>
    </citation>
    <scope>NUCLEOTIDE SEQUENCE</scope>
    <source>
        <strain evidence="2">UCBG92.1500</strain>
        <tissue evidence="2">Leaf</tissue>
    </source>
</reference>
<feature type="region of interest" description="Disordered" evidence="1">
    <location>
        <begin position="1"/>
        <end position="38"/>
    </location>
</feature>
<accession>A0AA88R9X0</accession>
<proteinExistence type="predicted"/>
<keyword evidence="3" id="KW-1185">Reference proteome</keyword>
<comment type="caution">
    <text evidence="2">The sequence shown here is derived from an EMBL/GenBank/DDBJ whole genome shotgun (WGS) entry which is preliminary data.</text>
</comment>
<gene>
    <name evidence="2" type="ORF">RJ640_015844</name>
</gene>
<evidence type="ECO:0000313" key="2">
    <source>
        <dbReference type="EMBL" id="KAK2985519.1"/>
    </source>
</evidence>
<evidence type="ECO:0000313" key="3">
    <source>
        <dbReference type="Proteomes" id="UP001187471"/>
    </source>
</evidence>